<dbReference type="NCBIfam" id="NF038055">
    <property type="entry name" value="T3SS_SctB_pilot"/>
    <property type="match status" value="1"/>
</dbReference>
<feature type="compositionally biased region" description="Polar residues" evidence="1">
    <location>
        <begin position="1"/>
        <end position="24"/>
    </location>
</feature>
<accession>A0A5C0B0X1</accession>
<evidence type="ECO:0000313" key="3">
    <source>
        <dbReference type="Proteomes" id="UP000325161"/>
    </source>
</evidence>
<evidence type="ECO:0000313" key="2">
    <source>
        <dbReference type="EMBL" id="QEI08268.1"/>
    </source>
</evidence>
<protein>
    <submittedName>
        <fullName evidence="2">Uncharacterized protein</fullName>
    </submittedName>
</protein>
<organism evidence="2 3">
    <name type="scientific">Pigmentiphaga aceris</name>
    <dbReference type="NCBI Taxonomy" id="1940612"/>
    <lineage>
        <taxon>Bacteria</taxon>
        <taxon>Pseudomonadati</taxon>
        <taxon>Pseudomonadota</taxon>
        <taxon>Betaproteobacteria</taxon>
        <taxon>Burkholderiales</taxon>
        <taxon>Alcaligenaceae</taxon>
        <taxon>Pigmentiphaga</taxon>
    </lineage>
</organism>
<dbReference type="OrthoDB" id="8654344at2"/>
<gene>
    <name evidence="2" type="ORF">FXN63_22345</name>
</gene>
<proteinExistence type="predicted"/>
<dbReference type="EMBL" id="CP043046">
    <property type="protein sequence ID" value="QEI08268.1"/>
    <property type="molecule type" value="Genomic_DNA"/>
</dbReference>
<dbReference type="Proteomes" id="UP000325161">
    <property type="component" value="Chromosome"/>
</dbReference>
<evidence type="ECO:0000256" key="1">
    <source>
        <dbReference type="SAM" id="MobiDB-lite"/>
    </source>
</evidence>
<dbReference type="KEGG" id="pacr:FXN63_22345"/>
<sequence>MSMPINPSQTGPVYTPPGDTSQPIVQKGSVTPPPAIVLGEAERIKMATFTTGFQSEVPPPASDTPPYQSVNLDSTLAGIGEKEVMTDMYAVMALFQKMAQEQRNSAREVRGSEMQAQVNSLKNAAQEIKDAAYDRYVGAMIEGGMQIGGGLLNMAGGVKAGKVAAGGDQAGATAISGKYSGAAGVLTGIGTMAKASQDLKAADHDASKARYEADAKVHESGVQQANDLMQQMMDVIRDVRDKLGSIEQSRIETSRGMARNI</sequence>
<keyword evidence="3" id="KW-1185">Reference proteome</keyword>
<dbReference type="AlphaFoldDB" id="A0A5C0B0X1"/>
<reference evidence="2 3" key="1">
    <citation type="submission" date="2019-08" db="EMBL/GenBank/DDBJ databases">
        <title>Amphibian skin-associated Pigmentiphaga: genome sequence and occurrence across geography and hosts.</title>
        <authorList>
            <person name="Bletz M.C."/>
            <person name="Bunk B."/>
            <person name="Sproeer C."/>
            <person name="Biwer P."/>
            <person name="Reiter S."/>
            <person name="Rabemananjara F.C.E."/>
            <person name="Schulz S."/>
            <person name="Overmann J."/>
            <person name="Vences M."/>
        </authorList>
    </citation>
    <scope>NUCLEOTIDE SEQUENCE [LARGE SCALE GENOMIC DNA]</scope>
    <source>
        <strain evidence="2 3">Mada1488</strain>
    </source>
</reference>
<feature type="region of interest" description="Disordered" evidence="1">
    <location>
        <begin position="1"/>
        <end position="30"/>
    </location>
</feature>
<name>A0A5C0B0X1_9BURK</name>
<dbReference type="RefSeq" id="WP_148817681.1">
    <property type="nucleotide sequence ID" value="NZ_CP043046.1"/>
</dbReference>